<protein>
    <submittedName>
        <fullName evidence="7">Pimeloyl-ACP methyl ester carboxylesterase</fullName>
    </submittedName>
</protein>
<dbReference type="RefSeq" id="WP_184984389.1">
    <property type="nucleotide sequence ID" value="NZ_BAAALO010000047.1"/>
</dbReference>
<keyword evidence="8" id="KW-1185">Reference proteome</keyword>
<feature type="signal peptide" evidence="5">
    <location>
        <begin position="1"/>
        <end position="24"/>
    </location>
</feature>
<dbReference type="Pfam" id="PF00561">
    <property type="entry name" value="Abhydrolase_1"/>
    <property type="match status" value="1"/>
</dbReference>
<comment type="caution">
    <text evidence="7">The sequence shown here is derived from an EMBL/GenBank/DDBJ whole genome shotgun (WGS) entry which is preliminary data.</text>
</comment>
<dbReference type="SUPFAM" id="SSF53474">
    <property type="entry name" value="alpha/beta-Hydrolases"/>
    <property type="match status" value="1"/>
</dbReference>
<dbReference type="PANTHER" id="PTHR43248">
    <property type="entry name" value="2-SUCCINYL-6-HYDROXY-2,4-CYCLOHEXADIENE-1-CARBOXYLATE SYNTHASE"/>
    <property type="match status" value="1"/>
</dbReference>
<proteinExistence type="inferred from homology"/>
<evidence type="ECO:0000256" key="5">
    <source>
        <dbReference type="SAM" id="SignalP"/>
    </source>
</evidence>
<dbReference type="PANTHER" id="PTHR43248:SF29">
    <property type="entry name" value="TRIPEPTIDYL AMINOPEPTIDASE"/>
    <property type="match status" value="1"/>
</dbReference>
<dbReference type="GO" id="GO:0016787">
    <property type="term" value="F:hydrolase activity"/>
    <property type="evidence" value="ECO:0007669"/>
    <property type="project" value="UniProtKB-KW"/>
</dbReference>
<organism evidence="7 8">
    <name type="scientific">Sphaerisporangium rubeum</name>
    <dbReference type="NCBI Taxonomy" id="321317"/>
    <lineage>
        <taxon>Bacteria</taxon>
        <taxon>Bacillati</taxon>
        <taxon>Actinomycetota</taxon>
        <taxon>Actinomycetes</taxon>
        <taxon>Streptosporangiales</taxon>
        <taxon>Streptosporangiaceae</taxon>
        <taxon>Sphaerisporangium</taxon>
    </lineage>
</organism>
<comment type="similarity">
    <text evidence="1">Belongs to the peptidase S33 family.</text>
</comment>
<dbReference type="InterPro" id="IPR051601">
    <property type="entry name" value="Serine_prot/Carboxylest_S33"/>
</dbReference>
<dbReference type="InterPro" id="IPR029058">
    <property type="entry name" value="AB_hydrolase_fold"/>
</dbReference>
<dbReference type="AlphaFoldDB" id="A0A7X0M9N1"/>
<sequence>MKRVIGVVAGVALLLGGLTGGARAQATRPGDGVSWGACPGVKVAAVECAMVRVPLDHTRPDGPSLSLAINRVKGVASGTAAHLGVLLVNPGGPGASGITLARYVAAALPRDVAARYDVIGFDPRGVGQSEPALSCVDYKKLFATPRLDQVPRNTAAQGPLLAKAKEYAAACGARWGWLLPYMTTENSARDMDVIRRALGEEKISYLGYSYGTYLGAVYATLFPQRVKRLVLDSVVDPQGVWYDSNIAQDHAFDQRHRDFLAWVARHHDVYHLGRSEAKVSTAWYGMRAKLATKPAGGVIGPSELDDIFTVGGYTDMVWPAFASAFASYVRDGRALGLVRAYQRHVDHDAAAENNYAVYLAVQCRDAEWPRDWSRWVTDTTEVNAKAPFMAWANAWYNAPCAFWPQRGGTPVRVGHVAGLPPILLVQSRHDAATPFGGALRVRDRFPTSRLVVEGGGNHGVSLGANACVDEHLAAYLRDTTLPGPASRSRTRGADATCPAAPGPRPIPPALAAGTGPSKSLLRLMPSGLRGA</sequence>
<dbReference type="EMBL" id="JACHIU010000001">
    <property type="protein sequence ID" value="MBB6475219.1"/>
    <property type="molecule type" value="Genomic_DNA"/>
</dbReference>
<keyword evidence="3" id="KW-0378">Hydrolase</keyword>
<evidence type="ECO:0000259" key="6">
    <source>
        <dbReference type="Pfam" id="PF00561"/>
    </source>
</evidence>
<feature type="chain" id="PRO_5030804635" evidence="5">
    <location>
        <begin position="25"/>
        <end position="531"/>
    </location>
</feature>
<name>A0A7X0M9N1_9ACTN</name>
<reference evidence="7 8" key="1">
    <citation type="submission" date="2020-08" db="EMBL/GenBank/DDBJ databases">
        <title>Sequencing the genomes of 1000 actinobacteria strains.</title>
        <authorList>
            <person name="Klenk H.-P."/>
        </authorList>
    </citation>
    <scope>NUCLEOTIDE SEQUENCE [LARGE SCALE GENOMIC DNA]</scope>
    <source>
        <strain evidence="7 8">DSM 44936</strain>
    </source>
</reference>
<dbReference type="Proteomes" id="UP000555564">
    <property type="component" value="Unassembled WGS sequence"/>
</dbReference>
<evidence type="ECO:0000313" key="8">
    <source>
        <dbReference type="Proteomes" id="UP000555564"/>
    </source>
</evidence>
<evidence type="ECO:0000256" key="3">
    <source>
        <dbReference type="ARBA" id="ARBA00022801"/>
    </source>
</evidence>
<evidence type="ECO:0000256" key="1">
    <source>
        <dbReference type="ARBA" id="ARBA00010088"/>
    </source>
</evidence>
<evidence type="ECO:0000256" key="2">
    <source>
        <dbReference type="ARBA" id="ARBA00022729"/>
    </source>
</evidence>
<accession>A0A7X0M9N1</accession>
<feature type="region of interest" description="Disordered" evidence="4">
    <location>
        <begin position="480"/>
        <end position="518"/>
    </location>
</feature>
<feature type="domain" description="AB hydrolase-1" evidence="6">
    <location>
        <begin position="85"/>
        <end position="460"/>
    </location>
</feature>
<keyword evidence="2 5" id="KW-0732">Signal</keyword>
<evidence type="ECO:0000313" key="7">
    <source>
        <dbReference type="EMBL" id="MBB6475219.1"/>
    </source>
</evidence>
<dbReference type="InterPro" id="IPR000073">
    <property type="entry name" value="AB_hydrolase_1"/>
</dbReference>
<gene>
    <name evidence="7" type="ORF">BJ992_004650</name>
</gene>
<evidence type="ECO:0000256" key="4">
    <source>
        <dbReference type="SAM" id="MobiDB-lite"/>
    </source>
</evidence>
<dbReference type="Gene3D" id="3.40.50.1820">
    <property type="entry name" value="alpha/beta hydrolase"/>
    <property type="match status" value="1"/>
</dbReference>